<accession>A0ABM8TYN0</accession>
<proteinExistence type="predicted"/>
<comment type="caution">
    <text evidence="1">The sequence shown here is derived from an EMBL/GenBank/DDBJ whole genome shotgun (WGS) entry which is preliminary data.</text>
</comment>
<keyword evidence="2" id="KW-1185">Reference proteome</keyword>
<gene>
    <name evidence="1" type="ORF">R54767_00616</name>
</gene>
<reference evidence="1 2" key="1">
    <citation type="submission" date="2021-04" db="EMBL/GenBank/DDBJ databases">
        <authorList>
            <person name="Vanwijnsberghe S."/>
        </authorList>
    </citation>
    <scope>NUCLEOTIDE SEQUENCE [LARGE SCALE GENOMIC DNA]</scope>
    <source>
        <strain evidence="1 2">LMG 32171</strain>
    </source>
</reference>
<dbReference type="RefSeq" id="WP_228974802.1">
    <property type="nucleotide sequence ID" value="NZ_CAJQYY010000003.1"/>
</dbReference>
<protein>
    <recommendedName>
        <fullName evidence="3">Roadblock/LC7 domain-containing protein</fullName>
    </recommendedName>
</protein>
<evidence type="ECO:0000313" key="2">
    <source>
        <dbReference type="Proteomes" id="UP000789752"/>
    </source>
</evidence>
<dbReference type="Proteomes" id="UP000789752">
    <property type="component" value="Unassembled WGS sequence"/>
</dbReference>
<name>A0ABM8TYN0_9BURK</name>
<organism evidence="1 2">
    <name type="scientific">Paraburkholderia gardini</name>
    <dbReference type="NCBI Taxonomy" id="2823469"/>
    <lineage>
        <taxon>Bacteria</taxon>
        <taxon>Pseudomonadati</taxon>
        <taxon>Pseudomonadota</taxon>
        <taxon>Betaproteobacteria</taxon>
        <taxon>Burkholderiales</taxon>
        <taxon>Burkholderiaceae</taxon>
        <taxon>Paraburkholderia</taxon>
    </lineage>
</organism>
<evidence type="ECO:0008006" key="3">
    <source>
        <dbReference type="Google" id="ProtNLM"/>
    </source>
</evidence>
<evidence type="ECO:0000313" key="1">
    <source>
        <dbReference type="EMBL" id="CAG4888986.1"/>
    </source>
</evidence>
<sequence>MTTSSDFVSGSQDNTPESLLTLAEFLELSLDKGARVVMMRHGTDVCSVYVGDPAGEDVNLTDHGTIAAAMADEILERTQAGVNRIAIGDRTYRFIRSFTHIDNVGAVVFAPA</sequence>
<dbReference type="EMBL" id="CAJQYY010000003">
    <property type="protein sequence ID" value="CAG4888986.1"/>
    <property type="molecule type" value="Genomic_DNA"/>
</dbReference>